<evidence type="ECO:0000256" key="8">
    <source>
        <dbReference type="ARBA" id="ARBA00038436"/>
    </source>
</evidence>
<feature type="transmembrane region" description="Helical" evidence="9">
    <location>
        <begin position="35"/>
        <end position="56"/>
    </location>
</feature>
<dbReference type="eggNOG" id="COG4665">
    <property type="taxonomic scope" value="Bacteria"/>
</dbReference>
<evidence type="ECO:0000256" key="4">
    <source>
        <dbReference type="ARBA" id="ARBA00022519"/>
    </source>
</evidence>
<dbReference type="AlphaFoldDB" id="D5EH41"/>
<evidence type="ECO:0000256" key="6">
    <source>
        <dbReference type="ARBA" id="ARBA00022989"/>
    </source>
</evidence>
<dbReference type="PANTHER" id="PTHR35011">
    <property type="entry name" value="2,3-DIKETO-L-GULONATE TRAP TRANSPORTER SMALL PERMEASE PROTEIN YIAM"/>
    <property type="match status" value="1"/>
</dbReference>
<keyword evidence="5 9" id="KW-0812">Transmembrane</keyword>
<keyword evidence="4" id="KW-0997">Cell inner membrane</keyword>
<dbReference type="Proteomes" id="UP000002366">
    <property type="component" value="Chromosome"/>
</dbReference>
<comment type="subcellular location">
    <subcellularLocation>
        <location evidence="1">Cell inner membrane</location>
        <topology evidence="1">Multi-pass membrane protein</topology>
    </subcellularLocation>
</comment>
<protein>
    <submittedName>
        <fullName evidence="11">Tripartite ATP-independent periplasmic transporter DctQ component</fullName>
    </submittedName>
</protein>
<dbReference type="InterPro" id="IPR055348">
    <property type="entry name" value="DctQ"/>
</dbReference>
<evidence type="ECO:0000256" key="9">
    <source>
        <dbReference type="SAM" id="Phobius"/>
    </source>
</evidence>
<feature type="transmembrane region" description="Helical" evidence="9">
    <location>
        <begin position="7"/>
        <end position="29"/>
    </location>
</feature>
<organism evidence="11 12">
    <name type="scientific">Aminobacterium colombiense (strain DSM 12261 / ALA-1)</name>
    <dbReference type="NCBI Taxonomy" id="572547"/>
    <lineage>
        <taxon>Bacteria</taxon>
        <taxon>Thermotogati</taxon>
        <taxon>Synergistota</taxon>
        <taxon>Synergistia</taxon>
        <taxon>Synergistales</taxon>
        <taxon>Aminobacteriaceae</taxon>
        <taxon>Aminobacterium</taxon>
    </lineage>
</organism>
<evidence type="ECO:0000256" key="1">
    <source>
        <dbReference type="ARBA" id="ARBA00004429"/>
    </source>
</evidence>
<keyword evidence="3" id="KW-1003">Cell membrane</keyword>
<proteinExistence type="inferred from homology"/>
<name>D5EH41_AMICL</name>
<keyword evidence="7 9" id="KW-0472">Membrane</keyword>
<keyword evidence="6 9" id="KW-1133">Transmembrane helix</keyword>
<gene>
    <name evidence="11" type="ordered locus">Amico_1760</name>
</gene>
<comment type="similarity">
    <text evidence="8">Belongs to the TRAP transporter small permease family.</text>
</comment>
<dbReference type="EMBL" id="CP001997">
    <property type="protein sequence ID" value="ADE57873.1"/>
    <property type="molecule type" value="Genomic_DNA"/>
</dbReference>
<keyword evidence="12" id="KW-1185">Reference proteome</keyword>
<evidence type="ECO:0000259" key="10">
    <source>
        <dbReference type="Pfam" id="PF04290"/>
    </source>
</evidence>
<keyword evidence="2" id="KW-0813">Transport</keyword>
<dbReference type="PANTHER" id="PTHR35011:SF4">
    <property type="entry name" value="SLL1102 PROTEIN"/>
    <property type="match status" value="1"/>
</dbReference>
<feature type="transmembrane region" description="Helical" evidence="9">
    <location>
        <begin position="77"/>
        <end position="103"/>
    </location>
</feature>
<accession>D5EH41</accession>
<evidence type="ECO:0000256" key="2">
    <source>
        <dbReference type="ARBA" id="ARBA00022448"/>
    </source>
</evidence>
<evidence type="ECO:0000256" key="7">
    <source>
        <dbReference type="ARBA" id="ARBA00023136"/>
    </source>
</evidence>
<evidence type="ECO:0000313" key="12">
    <source>
        <dbReference type="Proteomes" id="UP000002366"/>
    </source>
</evidence>
<sequence>MEKINKLLAYLTLPLAVVIVYSAFMRYVFHNMPDWSFEISLFMFGIQAIMGGAYCHARKKHVSVDILEKYLSPKGKIRLEIVSECVILFVCIILIYISVPWAWQSFMIGEKSMHQTAFNPSIWWFKTVVPVGTLLLMVQSFRNLSIKIRECRGK</sequence>
<evidence type="ECO:0000313" key="11">
    <source>
        <dbReference type="EMBL" id="ADE57873.1"/>
    </source>
</evidence>
<dbReference type="STRING" id="572547.Amico_1760"/>
<evidence type="ECO:0000256" key="3">
    <source>
        <dbReference type="ARBA" id="ARBA00022475"/>
    </source>
</evidence>
<dbReference type="InterPro" id="IPR007387">
    <property type="entry name" value="TRAP_DctQ"/>
</dbReference>
<dbReference type="KEGG" id="aco:Amico_1760"/>
<dbReference type="GO" id="GO:0005886">
    <property type="term" value="C:plasma membrane"/>
    <property type="evidence" value="ECO:0007669"/>
    <property type="project" value="UniProtKB-SubCell"/>
</dbReference>
<dbReference type="Pfam" id="PF04290">
    <property type="entry name" value="DctQ"/>
    <property type="match status" value="1"/>
</dbReference>
<dbReference type="HOGENOM" id="CLU_086356_2_1_0"/>
<feature type="transmembrane region" description="Helical" evidence="9">
    <location>
        <begin position="123"/>
        <end position="144"/>
    </location>
</feature>
<reference evidence="11 12" key="1">
    <citation type="journal article" date="2010" name="Stand. Genomic Sci.">
        <title>Complete genome sequence of Aminobacterium colombiense type strain (ALA-1).</title>
        <authorList>
            <person name="Chertkov O."/>
            <person name="Sikorski J."/>
            <person name="Brambilla E."/>
            <person name="Lapidus A."/>
            <person name="Copeland A."/>
            <person name="Glavina Del Rio T."/>
            <person name="Nolan M."/>
            <person name="Lucas S."/>
            <person name="Tice H."/>
            <person name="Cheng J.F."/>
            <person name="Han C."/>
            <person name="Detter J.C."/>
            <person name="Bruce D."/>
            <person name="Tapia R."/>
            <person name="Goodwin L."/>
            <person name="Pitluck S."/>
            <person name="Liolios K."/>
            <person name="Ivanova N."/>
            <person name="Mavromatis K."/>
            <person name="Ovchinnikova G."/>
            <person name="Pati A."/>
            <person name="Chen A."/>
            <person name="Palaniappan K."/>
            <person name="Land M."/>
            <person name="Hauser L."/>
            <person name="Chang Y.J."/>
            <person name="Jeffries C.D."/>
            <person name="Spring S."/>
            <person name="Rohde M."/>
            <person name="Goker M."/>
            <person name="Bristow J."/>
            <person name="Eisen J.A."/>
            <person name="Markowitz V."/>
            <person name="Hugenholtz P."/>
            <person name="Kyrpides N.C."/>
            <person name="Klenk H.P."/>
        </authorList>
    </citation>
    <scope>NUCLEOTIDE SEQUENCE [LARGE SCALE GENOMIC DNA]</scope>
    <source>
        <strain evidence="12">DSM 12261 / ALA-1</strain>
    </source>
</reference>
<feature type="domain" description="Tripartite ATP-independent periplasmic transporters DctQ component" evidence="10">
    <location>
        <begin position="15"/>
        <end position="144"/>
    </location>
</feature>
<evidence type="ECO:0000256" key="5">
    <source>
        <dbReference type="ARBA" id="ARBA00022692"/>
    </source>
</evidence>